<sequence>MAEQEQVAVVADNVQFGLVALNLVVLAQVGACGGFDAQCHNVVVGLRAGGAAVDGGFGADGCTADQCADAAAQTQAQEGRGQNGEGVAFDILHILFLGYGRLGVQTAFKGWAV</sequence>
<organism evidence="1 2">
    <name type="scientific">Neisseria subflava NJ9703</name>
    <dbReference type="NCBI Taxonomy" id="546268"/>
    <lineage>
        <taxon>Bacteria</taxon>
        <taxon>Pseudomonadati</taxon>
        <taxon>Pseudomonadota</taxon>
        <taxon>Betaproteobacteria</taxon>
        <taxon>Neisseriales</taxon>
        <taxon>Neisseriaceae</taxon>
        <taxon>Neisseria</taxon>
    </lineage>
</organism>
<evidence type="ECO:0000313" key="1">
    <source>
        <dbReference type="EMBL" id="EFC51960.1"/>
    </source>
</evidence>
<gene>
    <name evidence="1" type="ORF">NEISUBOT_04668</name>
</gene>
<proteinExistence type="predicted"/>
<dbReference type="Proteomes" id="UP000004621">
    <property type="component" value="Unassembled WGS sequence"/>
</dbReference>
<dbReference type="EMBL" id="ACEO02000007">
    <property type="protein sequence ID" value="EFC51960.1"/>
    <property type="molecule type" value="Genomic_DNA"/>
</dbReference>
<dbReference type="AlphaFoldDB" id="A0A9W5IQQ5"/>
<reference evidence="1 2" key="1">
    <citation type="submission" date="2010-01" db="EMBL/GenBank/DDBJ databases">
        <authorList>
            <person name="Weinstock G."/>
            <person name="Sodergren E."/>
            <person name="Clifton S."/>
            <person name="Fulton L."/>
            <person name="Fulton B."/>
            <person name="Courtney L."/>
            <person name="Fronick C."/>
            <person name="Harrison M."/>
            <person name="Strong C."/>
            <person name="Farmer C."/>
            <person name="Delahaunty K."/>
            <person name="Markovic C."/>
            <person name="Hall O."/>
            <person name="Minx P."/>
            <person name="Tomlinson C."/>
            <person name="Mitreva M."/>
            <person name="Nelson J."/>
            <person name="Hou S."/>
            <person name="Wollam A."/>
            <person name="Pepin K.H."/>
            <person name="Johnson M."/>
            <person name="Bhonagiri V."/>
            <person name="Nash W.E."/>
            <person name="Warren W."/>
            <person name="Chinwalla A."/>
            <person name="Mardis E.R."/>
            <person name="Wilson R.K."/>
        </authorList>
    </citation>
    <scope>NUCLEOTIDE SEQUENCE [LARGE SCALE GENOMIC DNA]</scope>
    <source>
        <strain evidence="1 2">NJ9703</strain>
    </source>
</reference>
<protein>
    <submittedName>
        <fullName evidence="1">Uncharacterized protein</fullName>
    </submittedName>
</protein>
<evidence type="ECO:0000313" key="2">
    <source>
        <dbReference type="Proteomes" id="UP000004621"/>
    </source>
</evidence>
<name>A0A9W5IQQ5_NEISU</name>
<comment type="caution">
    <text evidence="1">The sequence shown here is derived from an EMBL/GenBank/DDBJ whole genome shotgun (WGS) entry which is preliminary data.</text>
</comment>
<accession>A0A9W5IQQ5</accession>